<evidence type="ECO:0000256" key="7">
    <source>
        <dbReference type="ARBA" id="ARBA00022618"/>
    </source>
</evidence>
<dbReference type="NCBIfam" id="TIGR00439">
    <property type="entry name" value="FtsX_Gneg"/>
    <property type="match status" value="1"/>
</dbReference>
<evidence type="ECO:0000313" key="16">
    <source>
        <dbReference type="EMBL" id="MDR7088756.1"/>
    </source>
</evidence>
<name>A0ABU1UUA0_9GAMM</name>
<evidence type="ECO:0000256" key="9">
    <source>
        <dbReference type="ARBA" id="ARBA00022989"/>
    </source>
</evidence>
<keyword evidence="17" id="KW-1185">Reference proteome</keyword>
<protein>
    <recommendedName>
        <fullName evidence="4">Cell division protein FtsX</fullName>
    </recommendedName>
</protein>
<dbReference type="PANTHER" id="PTHR47755">
    <property type="entry name" value="CELL DIVISION PROTEIN FTSX"/>
    <property type="match status" value="1"/>
</dbReference>
<gene>
    <name evidence="16" type="ORF">J2X05_000759</name>
</gene>
<dbReference type="Pfam" id="PF02687">
    <property type="entry name" value="FtsX"/>
    <property type="match status" value="1"/>
</dbReference>
<keyword evidence="10 13" id="KW-0472">Membrane</keyword>
<evidence type="ECO:0000256" key="8">
    <source>
        <dbReference type="ARBA" id="ARBA00022692"/>
    </source>
</evidence>
<reference evidence="16 17" key="1">
    <citation type="submission" date="2023-07" db="EMBL/GenBank/DDBJ databases">
        <title>Sorghum-associated microbial communities from plants grown in Nebraska, USA.</title>
        <authorList>
            <person name="Schachtman D."/>
        </authorList>
    </citation>
    <scope>NUCLEOTIDE SEQUENCE [LARGE SCALE GENOMIC DNA]</scope>
    <source>
        <strain evidence="16 17">BE190</strain>
    </source>
</reference>
<comment type="caution">
    <text evidence="16">The sequence shown here is derived from an EMBL/GenBank/DDBJ whole genome shotgun (WGS) entry which is preliminary data.</text>
</comment>
<proteinExistence type="inferred from homology"/>
<dbReference type="InterPro" id="IPR004513">
    <property type="entry name" value="FtsX"/>
</dbReference>
<evidence type="ECO:0000256" key="13">
    <source>
        <dbReference type="SAM" id="Phobius"/>
    </source>
</evidence>
<feature type="transmembrane region" description="Helical" evidence="13">
    <location>
        <begin position="80"/>
        <end position="100"/>
    </location>
</feature>
<dbReference type="Proteomes" id="UP001253595">
    <property type="component" value="Unassembled WGS sequence"/>
</dbReference>
<accession>A0ABU1UUA0</accession>
<comment type="subunit">
    <text evidence="3">Forms a membrane-associated complex with FtsE.</text>
</comment>
<feature type="domain" description="FtsX extracellular" evidence="15">
    <location>
        <begin position="115"/>
        <end position="209"/>
    </location>
</feature>
<dbReference type="RefSeq" id="WP_310068798.1">
    <property type="nucleotide sequence ID" value="NZ_JAVDVX010000001.1"/>
</dbReference>
<dbReference type="GO" id="GO:0051301">
    <property type="term" value="P:cell division"/>
    <property type="evidence" value="ECO:0007669"/>
    <property type="project" value="UniProtKB-KW"/>
</dbReference>
<evidence type="ECO:0000256" key="12">
    <source>
        <dbReference type="SAM" id="MobiDB-lite"/>
    </source>
</evidence>
<comment type="similarity">
    <text evidence="2">Belongs to the ABC-4 integral membrane protein family. FtsX subfamily.</text>
</comment>
<evidence type="ECO:0000256" key="5">
    <source>
        <dbReference type="ARBA" id="ARBA00022475"/>
    </source>
</evidence>
<dbReference type="InterPro" id="IPR003838">
    <property type="entry name" value="ABC3_permease_C"/>
</dbReference>
<evidence type="ECO:0000256" key="10">
    <source>
        <dbReference type="ARBA" id="ARBA00023136"/>
    </source>
</evidence>
<evidence type="ECO:0000256" key="2">
    <source>
        <dbReference type="ARBA" id="ARBA00007379"/>
    </source>
</evidence>
<organism evidence="16 17">
    <name type="scientific">Cellvibrio fibrivorans</name>
    <dbReference type="NCBI Taxonomy" id="126350"/>
    <lineage>
        <taxon>Bacteria</taxon>
        <taxon>Pseudomonadati</taxon>
        <taxon>Pseudomonadota</taxon>
        <taxon>Gammaproteobacteria</taxon>
        <taxon>Cellvibrionales</taxon>
        <taxon>Cellvibrionaceae</taxon>
        <taxon>Cellvibrio</taxon>
    </lineage>
</organism>
<evidence type="ECO:0000256" key="6">
    <source>
        <dbReference type="ARBA" id="ARBA00022519"/>
    </source>
</evidence>
<keyword evidence="7 16" id="KW-0132">Cell division</keyword>
<evidence type="ECO:0000313" key="17">
    <source>
        <dbReference type="Proteomes" id="UP001253595"/>
    </source>
</evidence>
<feature type="transmembrane region" description="Helical" evidence="13">
    <location>
        <begin position="323"/>
        <end position="347"/>
    </location>
</feature>
<dbReference type="InterPro" id="IPR047590">
    <property type="entry name" value="FtsX_proteobact-type"/>
</dbReference>
<feature type="compositionally biased region" description="Basic and acidic residues" evidence="12">
    <location>
        <begin position="23"/>
        <end position="37"/>
    </location>
</feature>
<dbReference type="PANTHER" id="PTHR47755:SF1">
    <property type="entry name" value="CELL DIVISION PROTEIN FTSX"/>
    <property type="match status" value="1"/>
</dbReference>
<evidence type="ECO:0000256" key="11">
    <source>
        <dbReference type="ARBA" id="ARBA00023306"/>
    </source>
</evidence>
<evidence type="ECO:0000259" key="14">
    <source>
        <dbReference type="Pfam" id="PF02687"/>
    </source>
</evidence>
<keyword evidence="11" id="KW-0131">Cell cycle</keyword>
<dbReference type="Pfam" id="PF18075">
    <property type="entry name" value="FtsX_ECD"/>
    <property type="match status" value="1"/>
</dbReference>
<dbReference type="EMBL" id="JAVDVX010000001">
    <property type="protein sequence ID" value="MDR7088756.1"/>
    <property type="molecule type" value="Genomic_DNA"/>
</dbReference>
<dbReference type="InterPro" id="IPR040690">
    <property type="entry name" value="FtsX_ECD"/>
</dbReference>
<feature type="region of interest" description="Disordered" evidence="12">
    <location>
        <begin position="1"/>
        <end position="46"/>
    </location>
</feature>
<keyword evidence="8 13" id="KW-0812">Transmembrane</keyword>
<comment type="subcellular location">
    <subcellularLocation>
        <location evidence="1">Cell inner membrane</location>
        <topology evidence="1">Multi-pass membrane protein</topology>
    </subcellularLocation>
</comment>
<keyword evidence="5" id="KW-1003">Cell membrane</keyword>
<sequence>MKSNRPSKPERRPNRMGASATPRNERPRREAPPRVENVRPQGAVSSQMSWRDKFDAWSAHHSNSAIESLLRMLGTPLQSLMTWLVIAIAIALPAALFVVFSNVQQIGQSWQDSSQISVFLKKEASAGQAQDLRSRWAKRPDVVQATYVSPEQALEEFKLGSGLGELANHLDENPLPAVILVKPKIGGNAPDALTSLQQALVADPLVADVRLDMLWVKRLHQFITVAERFVVALAGLLALGVLLVIGNTIRMAIENRRDEIVVVKLVGATDAYVRRPFLYTGLWFGVGGGILAAILLALGFWWLSAPVTQLADLYQSSFRLQGLGFIESLQLILIAGFTGLIGAWIAVARHLYQIQPR</sequence>
<evidence type="ECO:0000256" key="3">
    <source>
        <dbReference type="ARBA" id="ARBA00011160"/>
    </source>
</evidence>
<feature type="transmembrane region" description="Helical" evidence="13">
    <location>
        <begin position="282"/>
        <end position="303"/>
    </location>
</feature>
<feature type="transmembrane region" description="Helical" evidence="13">
    <location>
        <begin position="229"/>
        <end position="249"/>
    </location>
</feature>
<feature type="domain" description="ABC3 transporter permease C-terminal" evidence="14">
    <location>
        <begin position="233"/>
        <end position="349"/>
    </location>
</feature>
<keyword evidence="9 13" id="KW-1133">Transmembrane helix</keyword>
<evidence type="ECO:0000256" key="4">
    <source>
        <dbReference type="ARBA" id="ARBA00021907"/>
    </source>
</evidence>
<keyword evidence="6" id="KW-0997">Cell inner membrane</keyword>
<evidence type="ECO:0000256" key="1">
    <source>
        <dbReference type="ARBA" id="ARBA00004429"/>
    </source>
</evidence>
<evidence type="ECO:0000259" key="15">
    <source>
        <dbReference type="Pfam" id="PF18075"/>
    </source>
</evidence>
<dbReference type="Gene3D" id="3.30.70.3040">
    <property type="match status" value="1"/>
</dbReference>